<dbReference type="Proteomes" id="UP001260872">
    <property type="component" value="Unassembled WGS sequence"/>
</dbReference>
<evidence type="ECO:0000256" key="9">
    <source>
        <dbReference type="SAM" id="MobiDB-lite"/>
    </source>
</evidence>
<feature type="region of interest" description="Disordered" evidence="9">
    <location>
        <begin position="521"/>
        <end position="545"/>
    </location>
</feature>
<dbReference type="SUPFAM" id="SSF52540">
    <property type="entry name" value="P-loop containing nucleoside triphosphate hydrolases"/>
    <property type="match status" value="2"/>
</dbReference>
<feature type="transmembrane region" description="Helical" evidence="10">
    <location>
        <begin position="607"/>
        <end position="624"/>
    </location>
</feature>
<gene>
    <name evidence="12" type="ORF">RH857_11280</name>
</gene>
<evidence type="ECO:0000256" key="10">
    <source>
        <dbReference type="SAM" id="Phobius"/>
    </source>
</evidence>
<evidence type="ECO:0000256" key="6">
    <source>
        <dbReference type="ARBA" id="ARBA00022840"/>
    </source>
</evidence>
<proteinExistence type="inferred from homology"/>
<feature type="domain" description="ABC transporter" evidence="11">
    <location>
        <begin position="12"/>
        <end position="252"/>
    </location>
</feature>
<feature type="transmembrane region" description="Helical" evidence="10">
    <location>
        <begin position="685"/>
        <end position="705"/>
    </location>
</feature>
<dbReference type="CDD" id="cd16914">
    <property type="entry name" value="EcfT"/>
    <property type="match status" value="1"/>
</dbReference>
<keyword evidence="6 12" id="KW-0067">ATP-binding</keyword>
<comment type="subcellular location">
    <subcellularLocation>
        <location evidence="1">Membrane</location>
        <topology evidence="1">Multi-pass membrane protein</topology>
    </subcellularLocation>
</comment>
<name>A0ABU1FVL2_9MICC</name>
<evidence type="ECO:0000256" key="5">
    <source>
        <dbReference type="ARBA" id="ARBA00022741"/>
    </source>
</evidence>
<dbReference type="InterPro" id="IPR027417">
    <property type="entry name" value="P-loop_NTPase"/>
</dbReference>
<dbReference type="PANTHER" id="PTHR43553">
    <property type="entry name" value="HEAVY METAL TRANSPORTER"/>
    <property type="match status" value="1"/>
</dbReference>
<evidence type="ECO:0000259" key="11">
    <source>
        <dbReference type="PROSITE" id="PS50893"/>
    </source>
</evidence>
<keyword evidence="13" id="KW-1185">Reference proteome</keyword>
<dbReference type="CDD" id="cd03225">
    <property type="entry name" value="ABC_cobalt_CbiO_domain1"/>
    <property type="match status" value="1"/>
</dbReference>
<feature type="transmembrane region" description="Helical" evidence="10">
    <location>
        <begin position="644"/>
        <end position="665"/>
    </location>
</feature>
<dbReference type="InterPro" id="IPR050095">
    <property type="entry name" value="ECF_ABC_transporter_ATP-bd"/>
</dbReference>
<keyword evidence="3" id="KW-0813">Transport</keyword>
<dbReference type="PROSITE" id="PS50893">
    <property type="entry name" value="ABC_TRANSPORTER_2"/>
    <property type="match status" value="2"/>
</dbReference>
<keyword evidence="5" id="KW-0547">Nucleotide-binding</keyword>
<dbReference type="PROSITE" id="PS00211">
    <property type="entry name" value="ABC_TRANSPORTER_1"/>
    <property type="match status" value="2"/>
</dbReference>
<dbReference type="SMART" id="SM00382">
    <property type="entry name" value="AAA"/>
    <property type="match status" value="2"/>
</dbReference>
<sequence length="803" mass="84348">MTATSASAGVRAPGADVVASEWSWQHADRSTPAVQNIDLHIAPGEKVLLAGPSGAGKSTFLHGLAGVLHGEDATSRGQLLINGRPADQARGAAGLMQQDPESQVVLARMGDDVAFAPENLAVDPALIWPRVRNCLKAVGLQEFDLEHPTSALSGGQKQRLALAGILAMEPGLLLLDEPTANLDPEGVVQIRDAVVAAARRTEATMIVVEHRLHVWAPHVDTLVVLQPGGGARRVPASSIYEDDALRAELVEMGLWVPGIDPLSTPALRASRSSRGAAGSGPVLLRGHGLAVSRHSPKTSWRRRTSPRALRIEEEITVRAGTTLGITGANGAGKSTLLLTLAGLLPRHGGTLEVVAASGSPVSRVEETADPFTWDAGELTARIGMVFQEPEHQFVTTSVAEELALSARQAVEPGSREPLYSEEQVQERVAVLLDRLNLKGLAEANPFTLSGGEKRRLSVGTALAAGPPLLLLDEPTFGQDARTFADLVLLLREHLADGGAVCAVTHDEAFLRALDAERLELGAGDSPTSGPQERPRHEPAGPPGFGGVKDTSWLGRRNALAKLIGLVLITCALVMTIDWVSSVVVMAASFLLLPAAGIRAGTFLLRTWPFAVGALVAVWGTAIAAEESGRVLVNLGFTTISEGSVELGIALGTRAFAIVLPSIIVFSTTDPTDLADALAQQLRLPARFVLGALAAMRLMGLLAQHWMTLGHARRARGLGAGSGVLASLRTTASQTFGLLVQAVRLATRLAVTMESRGFGAGPRTWARPARMRLSDVPVLLVAALIAGSAVAAAMALGTWNFVWT</sequence>
<reference evidence="13" key="1">
    <citation type="submission" date="2023-07" db="EMBL/GenBank/DDBJ databases">
        <title>Description of three actinobacteria isolated from air of manufacturing shop in a pharmaceutical factory.</title>
        <authorList>
            <person name="Zhang D.-F."/>
        </authorList>
    </citation>
    <scope>NUCLEOTIDE SEQUENCE [LARGE SCALE GENOMIC DNA]</scope>
    <source>
        <strain evidence="13">CCTCC AB 207010</strain>
    </source>
</reference>
<keyword evidence="4 10" id="KW-0812">Transmembrane</keyword>
<dbReference type="Pfam" id="PF00005">
    <property type="entry name" value="ABC_tran"/>
    <property type="match status" value="2"/>
</dbReference>
<comment type="caution">
    <text evidence="12">The sequence shown here is derived from an EMBL/GenBank/DDBJ whole genome shotgun (WGS) entry which is preliminary data.</text>
</comment>
<evidence type="ECO:0000256" key="4">
    <source>
        <dbReference type="ARBA" id="ARBA00022692"/>
    </source>
</evidence>
<dbReference type="InterPro" id="IPR003593">
    <property type="entry name" value="AAA+_ATPase"/>
</dbReference>
<dbReference type="Gene3D" id="3.40.50.300">
    <property type="entry name" value="P-loop containing nucleotide triphosphate hydrolases"/>
    <property type="match status" value="2"/>
</dbReference>
<feature type="transmembrane region" description="Helical" evidence="10">
    <location>
        <begin position="562"/>
        <end position="595"/>
    </location>
</feature>
<dbReference type="InterPro" id="IPR015856">
    <property type="entry name" value="ABC_transpr_CbiO/EcfA_su"/>
</dbReference>
<comment type="similarity">
    <text evidence="2">Belongs to the ABC transporter superfamily.</text>
</comment>
<evidence type="ECO:0000313" key="13">
    <source>
        <dbReference type="Proteomes" id="UP001260872"/>
    </source>
</evidence>
<dbReference type="RefSeq" id="WP_310538076.1">
    <property type="nucleotide sequence ID" value="NZ_BAAAOC010000078.1"/>
</dbReference>
<dbReference type="InterPro" id="IPR003439">
    <property type="entry name" value="ABC_transporter-like_ATP-bd"/>
</dbReference>
<dbReference type="Pfam" id="PF02361">
    <property type="entry name" value="CbiQ"/>
    <property type="match status" value="1"/>
</dbReference>
<evidence type="ECO:0000256" key="3">
    <source>
        <dbReference type="ARBA" id="ARBA00022448"/>
    </source>
</evidence>
<organism evidence="12 13">
    <name type="scientific">Nesterenkonia flava</name>
    <dbReference type="NCBI Taxonomy" id="469799"/>
    <lineage>
        <taxon>Bacteria</taxon>
        <taxon>Bacillati</taxon>
        <taxon>Actinomycetota</taxon>
        <taxon>Actinomycetes</taxon>
        <taxon>Micrococcales</taxon>
        <taxon>Micrococcaceae</taxon>
        <taxon>Nesterenkonia</taxon>
    </lineage>
</organism>
<accession>A0ABU1FVL2</accession>
<evidence type="ECO:0000256" key="7">
    <source>
        <dbReference type="ARBA" id="ARBA00022989"/>
    </source>
</evidence>
<feature type="domain" description="ABC transporter" evidence="11">
    <location>
        <begin position="284"/>
        <end position="547"/>
    </location>
</feature>
<keyword evidence="7 10" id="KW-1133">Transmembrane helix</keyword>
<evidence type="ECO:0000256" key="1">
    <source>
        <dbReference type="ARBA" id="ARBA00004141"/>
    </source>
</evidence>
<dbReference type="EMBL" id="JAVKGT010000033">
    <property type="protein sequence ID" value="MDR5712704.1"/>
    <property type="molecule type" value="Genomic_DNA"/>
</dbReference>
<dbReference type="InterPro" id="IPR003339">
    <property type="entry name" value="ABC/ECF_trnsptr_transmembrane"/>
</dbReference>
<dbReference type="GO" id="GO:0005524">
    <property type="term" value="F:ATP binding"/>
    <property type="evidence" value="ECO:0007669"/>
    <property type="project" value="UniProtKB-KW"/>
</dbReference>
<evidence type="ECO:0000313" key="12">
    <source>
        <dbReference type="EMBL" id="MDR5712704.1"/>
    </source>
</evidence>
<feature type="transmembrane region" description="Helical" evidence="10">
    <location>
        <begin position="775"/>
        <end position="801"/>
    </location>
</feature>
<evidence type="ECO:0000256" key="8">
    <source>
        <dbReference type="ARBA" id="ARBA00023136"/>
    </source>
</evidence>
<evidence type="ECO:0000256" key="2">
    <source>
        <dbReference type="ARBA" id="ARBA00005417"/>
    </source>
</evidence>
<dbReference type="InterPro" id="IPR017871">
    <property type="entry name" value="ABC_transporter-like_CS"/>
</dbReference>
<keyword evidence="8 10" id="KW-0472">Membrane</keyword>
<dbReference type="PANTHER" id="PTHR43553:SF24">
    <property type="entry name" value="ENERGY-COUPLING FACTOR TRANSPORTER ATP-BINDING PROTEIN ECFA1"/>
    <property type="match status" value="1"/>
</dbReference>
<protein>
    <submittedName>
        <fullName evidence="12">ATP-binding cassette domain-containing protein</fullName>
    </submittedName>
</protein>